<feature type="domain" description="Tn3 transposase DDE" evidence="5">
    <location>
        <begin position="586"/>
        <end position="980"/>
    </location>
</feature>
<protein>
    <submittedName>
        <fullName evidence="7">Transposase and inactivated derivatives, TnpA family</fullName>
    </submittedName>
</protein>
<dbReference type="EMBL" id="CYHG01000021">
    <property type="protein sequence ID" value="CUB06736.1"/>
    <property type="molecule type" value="Genomic_DNA"/>
</dbReference>
<dbReference type="GO" id="GO:0003677">
    <property type="term" value="F:DNA binding"/>
    <property type="evidence" value="ECO:0007669"/>
    <property type="project" value="UniProtKB-KW"/>
</dbReference>
<feature type="domain" description="DUF4158" evidence="6">
    <location>
        <begin position="5"/>
        <end position="172"/>
    </location>
</feature>
<dbReference type="Pfam" id="PF01526">
    <property type="entry name" value="DDE_Tnp_Tn3"/>
    <property type="match status" value="1"/>
</dbReference>
<accession>A0A0K6IUE9</accession>
<evidence type="ECO:0000256" key="4">
    <source>
        <dbReference type="ARBA" id="ARBA00023172"/>
    </source>
</evidence>
<evidence type="ECO:0000259" key="6">
    <source>
        <dbReference type="Pfam" id="PF13700"/>
    </source>
</evidence>
<evidence type="ECO:0000256" key="2">
    <source>
        <dbReference type="ARBA" id="ARBA00022578"/>
    </source>
</evidence>
<evidence type="ECO:0000256" key="3">
    <source>
        <dbReference type="ARBA" id="ARBA00023125"/>
    </source>
</evidence>
<evidence type="ECO:0000313" key="7">
    <source>
        <dbReference type="EMBL" id="CUB06736.1"/>
    </source>
</evidence>
<evidence type="ECO:0000313" key="8">
    <source>
        <dbReference type="Proteomes" id="UP000182769"/>
    </source>
</evidence>
<evidence type="ECO:0000259" key="5">
    <source>
        <dbReference type="Pfam" id="PF01526"/>
    </source>
</evidence>
<organism evidence="7 8">
    <name type="scientific">Marinomonas fungiae</name>
    <dbReference type="NCBI Taxonomy" id="1137284"/>
    <lineage>
        <taxon>Bacteria</taxon>
        <taxon>Pseudomonadati</taxon>
        <taxon>Pseudomonadota</taxon>
        <taxon>Gammaproteobacteria</taxon>
        <taxon>Oceanospirillales</taxon>
        <taxon>Oceanospirillaceae</taxon>
        <taxon>Marinomonas</taxon>
    </lineage>
</organism>
<dbReference type="RefSeq" id="WP_055464747.1">
    <property type="nucleotide sequence ID" value="NZ_CYHG01000021.1"/>
</dbReference>
<keyword evidence="2" id="KW-0815">Transposition</keyword>
<keyword evidence="4" id="KW-0233">DNA recombination</keyword>
<proteinExistence type="inferred from homology"/>
<dbReference type="Proteomes" id="UP000182769">
    <property type="component" value="Unassembled WGS sequence"/>
</dbReference>
<sequence length="1006" mass="113837">MPVDFLTSEQKASYGQFSGEPNEVQLARYFHLDEADLAFILQRRGVQNRFGVALQLGCVRFLGTFLADLSRVPANAQWFVARQLGITDIATLATYAQRETTRREHTAQIRTHYQYREFTWPWSFRLNRLLYTRSWIGNERPSLLFDLATGWLIQHKILLPGATTLTRLISEVRERATSRLWQRLSALPTSEQTAKLETLLQVPEGTRTSRFDRYRKGPVTISGPAFNEAVGRYQELKAFGMHELDFTGIPPVRFKNIARHAGMISMHKIARMPERKRTAILVAFARAYETIALDEALDVLDLLITYIAGEAKKLGQKKRLRTLKDLDKSALALAEVCALILNESTQDELLRSAIFAKMPREKLAASIATVHELARPYDDNFQDEMVEQYGRVRRFLPKLLCDIEFKAAPAGKATLEAHQYLAGLLKSRKQQLEEAPLDIVSNPWKRLVFDKEGRVTKRGYTLCFLDKLQDSLRRRDVYVENSDRWGDPRAKLLQGQEWQANRIQVCRSLGHPLNPQEAIDGLVRQLDASYRQVAANFDDNKAVELDLSGKRPTLTITNFDKLDEPPSLAQLSQQVEALLPSVDLTELLLEIDAHTSFADEFTHVSESNARAGDLTVSLCAVLLAEACNIGLEPLIKHQVPALTRHRLNWVKQNYLRTETLVKANAKLVDYQSTLSLAGQWGGGEVASADGMRFVTPVRTINAGPNRKYFGSSRGITWYNFVSDQFSGFHGIVVPGTLRDSIFVLEGLLEQQTGLNPVEIMTDTAGASDMVFGLFWLLGYQFSPRLADAGESVFWRVDKAANYGALDELARSCVNTHKIEQHWDDMMRIAGSLKLGTVQASELIRSLLKSDRPSSLAQAIIEAGRINKTLYLLNYVDDEDYRRRILTQLNRGESRHAVARAICHGQRGEIRKRYREGQEDQLGALGLVTNALVLWNTIYMQAALDHLRRQGEDAKEEDAKEEDEARLSPLSHKHVNMLGHYSFTLAEQVLNGQLRPLKQPSDLDEWP</sequence>
<evidence type="ECO:0000256" key="1">
    <source>
        <dbReference type="ARBA" id="ARBA00009402"/>
    </source>
</evidence>
<dbReference type="AlphaFoldDB" id="A0A0K6IUE9"/>
<dbReference type="Pfam" id="PF13700">
    <property type="entry name" value="DUF4158"/>
    <property type="match status" value="1"/>
</dbReference>
<keyword evidence="3" id="KW-0238">DNA-binding</keyword>
<name>A0A0K6IUE9_9GAMM</name>
<keyword evidence="8" id="KW-1185">Reference proteome</keyword>
<dbReference type="GO" id="GO:0004803">
    <property type="term" value="F:transposase activity"/>
    <property type="evidence" value="ECO:0007669"/>
    <property type="project" value="InterPro"/>
</dbReference>
<reference evidence="8" key="1">
    <citation type="submission" date="2015-08" db="EMBL/GenBank/DDBJ databases">
        <authorList>
            <person name="Varghese N."/>
        </authorList>
    </citation>
    <scope>NUCLEOTIDE SEQUENCE [LARGE SCALE GENOMIC DNA]</scope>
    <source>
        <strain evidence="8">JCM 18476</strain>
    </source>
</reference>
<dbReference type="InterPro" id="IPR002513">
    <property type="entry name" value="Tn3_Tnp_DDE_dom"/>
</dbReference>
<dbReference type="InterPro" id="IPR025296">
    <property type="entry name" value="DUF4158"/>
</dbReference>
<comment type="similarity">
    <text evidence="1">Belongs to the transposase 7 family.</text>
</comment>
<dbReference type="GO" id="GO:0006313">
    <property type="term" value="P:DNA transposition"/>
    <property type="evidence" value="ECO:0007669"/>
    <property type="project" value="InterPro"/>
</dbReference>
<dbReference type="NCBIfam" id="NF033527">
    <property type="entry name" value="transpos_Tn3"/>
    <property type="match status" value="1"/>
</dbReference>
<dbReference type="OrthoDB" id="5292689at2"/>
<gene>
    <name evidence="7" type="ORF">Ga0061065_12142</name>
</gene>
<dbReference type="InterPro" id="IPR047653">
    <property type="entry name" value="Tn3-like_transpos"/>
</dbReference>